<proteinExistence type="predicted"/>
<dbReference type="InParanoid" id="W7X3U5"/>
<accession>W7X3U5</accession>
<protein>
    <submittedName>
        <fullName evidence="2">U6 snRNA associated-like-Smprotein</fullName>
    </submittedName>
</protein>
<sequence>MENLKEPLDLIKHSLNQIIQIKCRHSRELKGKLLAFDTHLNMLLEDVEESFVQENKSINAAAQKQTRCIPMLYMRGDTIITVTPLTKAQK</sequence>
<dbReference type="RefSeq" id="XP_012656392.1">
    <property type="nucleotide sequence ID" value="XM_012800938.1"/>
</dbReference>
<dbReference type="SMART" id="SM00651">
    <property type="entry name" value="Sm"/>
    <property type="match status" value="1"/>
</dbReference>
<feature type="domain" description="Sm" evidence="1">
    <location>
        <begin position="6"/>
        <end position="88"/>
    </location>
</feature>
<dbReference type="PANTHER" id="PTHR13110">
    <property type="entry name" value="U6 SNRNA-ASSOCIATED SM-LIKE PROTEIN LSM3"/>
    <property type="match status" value="1"/>
</dbReference>
<dbReference type="InterPro" id="IPR040002">
    <property type="entry name" value="Sm-like_LSM3"/>
</dbReference>
<keyword evidence="3" id="KW-1185">Reference proteome</keyword>
<dbReference type="AlphaFoldDB" id="W7X3U5"/>
<dbReference type="GeneID" id="24440011"/>
<dbReference type="SUPFAM" id="SSF50182">
    <property type="entry name" value="Sm-like ribonucleoproteins"/>
    <property type="match status" value="1"/>
</dbReference>
<evidence type="ECO:0000313" key="2">
    <source>
        <dbReference type="EMBL" id="EWS71093.1"/>
    </source>
</evidence>
<dbReference type="OrthoDB" id="29543at2759"/>
<dbReference type="InterPro" id="IPR001163">
    <property type="entry name" value="Sm_dom_euk/arc"/>
</dbReference>
<dbReference type="InterPro" id="IPR010920">
    <property type="entry name" value="LSM_dom_sf"/>
</dbReference>
<dbReference type="EMBL" id="GG662245">
    <property type="protein sequence ID" value="EWS71093.1"/>
    <property type="molecule type" value="Genomic_DNA"/>
</dbReference>
<dbReference type="Proteomes" id="UP000009168">
    <property type="component" value="Unassembled WGS sequence"/>
</dbReference>
<gene>
    <name evidence="2" type="ORF">TTHERM_000647359</name>
</gene>
<dbReference type="KEGG" id="tet:TTHERM_000647359"/>
<evidence type="ECO:0000313" key="3">
    <source>
        <dbReference type="Proteomes" id="UP000009168"/>
    </source>
</evidence>
<dbReference type="STRING" id="312017.W7X3U5"/>
<dbReference type="Pfam" id="PF01423">
    <property type="entry name" value="LSM"/>
    <property type="match status" value="1"/>
</dbReference>
<dbReference type="Gene3D" id="2.30.30.100">
    <property type="match status" value="1"/>
</dbReference>
<organism evidence="2 3">
    <name type="scientific">Tetrahymena thermophila (strain SB210)</name>
    <dbReference type="NCBI Taxonomy" id="312017"/>
    <lineage>
        <taxon>Eukaryota</taxon>
        <taxon>Sar</taxon>
        <taxon>Alveolata</taxon>
        <taxon>Ciliophora</taxon>
        <taxon>Intramacronucleata</taxon>
        <taxon>Oligohymenophorea</taxon>
        <taxon>Hymenostomatida</taxon>
        <taxon>Tetrahymenina</taxon>
        <taxon>Tetrahymenidae</taxon>
        <taxon>Tetrahymena</taxon>
    </lineage>
</organism>
<dbReference type="GO" id="GO:0003723">
    <property type="term" value="F:RNA binding"/>
    <property type="evidence" value="ECO:0007669"/>
    <property type="project" value="InterPro"/>
</dbReference>
<dbReference type="InterPro" id="IPR047575">
    <property type="entry name" value="Sm"/>
</dbReference>
<dbReference type="PROSITE" id="PS52002">
    <property type="entry name" value="SM"/>
    <property type="match status" value="1"/>
</dbReference>
<reference evidence="3" key="1">
    <citation type="journal article" date="2006" name="PLoS Biol.">
        <title>Macronuclear genome sequence of the ciliate Tetrahymena thermophila, a model eukaryote.</title>
        <authorList>
            <person name="Eisen J.A."/>
            <person name="Coyne R.S."/>
            <person name="Wu M."/>
            <person name="Wu D."/>
            <person name="Thiagarajan M."/>
            <person name="Wortman J.R."/>
            <person name="Badger J.H."/>
            <person name="Ren Q."/>
            <person name="Amedeo P."/>
            <person name="Jones K.M."/>
            <person name="Tallon L.J."/>
            <person name="Delcher A.L."/>
            <person name="Salzberg S.L."/>
            <person name="Silva J.C."/>
            <person name="Haas B.J."/>
            <person name="Majoros W.H."/>
            <person name="Farzad M."/>
            <person name="Carlton J.M."/>
            <person name="Smith R.K. Jr."/>
            <person name="Garg J."/>
            <person name="Pearlman R.E."/>
            <person name="Karrer K.M."/>
            <person name="Sun L."/>
            <person name="Manning G."/>
            <person name="Elde N.C."/>
            <person name="Turkewitz A.P."/>
            <person name="Asai D.J."/>
            <person name="Wilkes D.E."/>
            <person name="Wang Y."/>
            <person name="Cai H."/>
            <person name="Collins K."/>
            <person name="Stewart B.A."/>
            <person name="Lee S.R."/>
            <person name="Wilamowska K."/>
            <person name="Weinberg Z."/>
            <person name="Ruzzo W.L."/>
            <person name="Wloga D."/>
            <person name="Gaertig J."/>
            <person name="Frankel J."/>
            <person name="Tsao C.-C."/>
            <person name="Gorovsky M.A."/>
            <person name="Keeling P.J."/>
            <person name="Waller R.F."/>
            <person name="Patron N.J."/>
            <person name="Cherry J.M."/>
            <person name="Stover N.A."/>
            <person name="Krieger C.J."/>
            <person name="del Toro C."/>
            <person name="Ryder H.F."/>
            <person name="Williamson S.C."/>
            <person name="Barbeau R.A."/>
            <person name="Hamilton E.P."/>
            <person name="Orias E."/>
        </authorList>
    </citation>
    <scope>NUCLEOTIDE SEQUENCE [LARGE SCALE GENOMIC DNA]</scope>
    <source>
        <strain evidence="3">SB210</strain>
    </source>
</reference>
<evidence type="ECO:0000259" key="1">
    <source>
        <dbReference type="PROSITE" id="PS52002"/>
    </source>
</evidence>
<name>W7X3U5_TETTS</name>
<dbReference type="FunCoup" id="W7X3U5">
    <property type="interactions" value="254"/>
</dbReference>